<name>A0A5B7EDU1_PORTR</name>
<dbReference type="EMBL" id="VSRR010002379">
    <property type="protein sequence ID" value="MPC31163.1"/>
    <property type="molecule type" value="Genomic_DNA"/>
</dbReference>
<accession>A0A5B7EDU1</accession>
<sequence>MVGGVPHASTKINSPKYIMVTPKTPKYSHVTNHSDYINVKEKQNPSIRTQEKYSAKNNKEVRGAERRRWWFLKAPAYGLSGVDSHALVSRGKRYVTWRNLNTHWLNTKPARGRDTQVI</sequence>
<keyword evidence="2" id="KW-1185">Reference proteome</keyword>
<comment type="caution">
    <text evidence="1">The sequence shown here is derived from an EMBL/GenBank/DDBJ whole genome shotgun (WGS) entry which is preliminary data.</text>
</comment>
<protein>
    <submittedName>
        <fullName evidence="1">Uncharacterized protein</fullName>
    </submittedName>
</protein>
<proteinExistence type="predicted"/>
<reference evidence="1 2" key="1">
    <citation type="submission" date="2019-05" db="EMBL/GenBank/DDBJ databases">
        <title>Another draft genome of Portunus trituberculatus and its Hox gene families provides insights of decapod evolution.</title>
        <authorList>
            <person name="Jeong J.-H."/>
            <person name="Song I."/>
            <person name="Kim S."/>
            <person name="Choi T."/>
            <person name="Kim D."/>
            <person name="Ryu S."/>
            <person name="Kim W."/>
        </authorList>
    </citation>
    <scope>NUCLEOTIDE SEQUENCE [LARGE SCALE GENOMIC DNA]</scope>
    <source>
        <tissue evidence="1">Muscle</tissue>
    </source>
</reference>
<organism evidence="1 2">
    <name type="scientific">Portunus trituberculatus</name>
    <name type="common">Swimming crab</name>
    <name type="synonym">Neptunus trituberculatus</name>
    <dbReference type="NCBI Taxonomy" id="210409"/>
    <lineage>
        <taxon>Eukaryota</taxon>
        <taxon>Metazoa</taxon>
        <taxon>Ecdysozoa</taxon>
        <taxon>Arthropoda</taxon>
        <taxon>Crustacea</taxon>
        <taxon>Multicrustacea</taxon>
        <taxon>Malacostraca</taxon>
        <taxon>Eumalacostraca</taxon>
        <taxon>Eucarida</taxon>
        <taxon>Decapoda</taxon>
        <taxon>Pleocyemata</taxon>
        <taxon>Brachyura</taxon>
        <taxon>Eubrachyura</taxon>
        <taxon>Portunoidea</taxon>
        <taxon>Portunidae</taxon>
        <taxon>Portuninae</taxon>
        <taxon>Portunus</taxon>
    </lineage>
</organism>
<gene>
    <name evidence="1" type="ORF">E2C01_024442</name>
</gene>
<evidence type="ECO:0000313" key="2">
    <source>
        <dbReference type="Proteomes" id="UP000324222"/>
    </source>
</evidence>
<dbReference type="Proteomes" id="UP000324222">
    <property type="component" value="Unassembled WGS sequence"/>
</dbReference>
<evidence type="ECO:0000313" key="1">
    <source>
        <dbReference type="EMBL" id="MPC31163.1"/>
    </source>
</evidence>
<dbReference type="AlphaFoldDB" id="A0A5B7EDU1"/>